<feature type="region of interest" description="Disordered" evidence="1">
    <location>
        <begin position="75"/>
        <end position="185"/>
    </location>
</feature>
<dbReference type="Proteomes" id="UP001218218">
    <property type="component" value="Unassembled WGS sequence"/>
</dbReference>
<comment type="caution">
    <text evidence="2">The sequence shown here is derived from an EMBL/GenBank/DDBJ whole genome shotgun (WGS) entry which is preliminary data.</text>
</comment>
<feature type="region of interest" description="Disordered" evidence="1">
    <location>
        <begin position="1"/>
        <end position="62"/>
    </location>
</feature>
<evidence type="ECO:0000313" key="2">
    <source>
        <dbReference type="EMBL" id="KAJ7312827.1"/>
    </source>
</evidence>
<feature type="compositionally biased region" description="Polar residues" evidence="1">
    <location>
        <begin position="84"/>
        <end position="109"/>
    </location>
</feature>
<organism evidence="2 3">
    <name type="scientific">Mycena albidolilacea</name>
    <dbReference type="NCBI Taxonomy" id="1033008"/>
    <lineage>
        <taxon>Eukaryota</taxon>
        <taxon>Fungi</taxon>
        <taxon>Dikarya</taxon>
        <taxon>Basidiomycota</taxon>
        <taxon>Agaricomycotina</taxon>
        <taxon>Agaricomycetes</taxon>
        <taxon>Agaricomycetidae</taxon>
        <taxon>Agaricales</taxon>
        <taxon>Marasmiineae</taxon>
        <taxon>Mycenaceae</taxon>
        <taxon>Mycena</taxon>
    </lineage>
</organism>
<protein>
    <submittedName>
        <fullName evidence="2">Uncharacterized protein</fullName>
    </submittedName>
</protein>
<gene>
    <name evidence="2" type="ORF">DFH08DRAFT_821672</name>
</gene>
<reference evidence="2" key="1">
    <citation type="submission" date="2023-03" db="EMBL/GenBank/DDBJ databases">
        <title>Massive genome expansion in bonnet fungi (Mycena s.s.) driven by repeated elements and novel gene families across ecological guilds.</title>
        <authorList>
            <consortium name="Lawrence Berkeley National Laboratory"/>
            <person name="Harder C.B."/>
            <person name="Miyauchi S."/>
            <person name="Viragh M."/>
            <person name="Kuo A."/>
            <person name="Thoen E."/>
            <person name="Andreopoulos B."/>
            <person name="Lu D."/>
            <person name="Skrede I."/>
            <person name="Drula E."/>
            <person name="Henrissat B."/>
            <person name="Morin E."/>
            <person name="Kohler A."/>
            <person name="Barry K."/>
            <person name="LaButti K."/>
            <person name="Morin E."/>
            <person name="Salamov A."/>
            <person name="Lipzen A."/>
            <person name="Mereny Z."/>
            <person name="Hegedus B."/>
            <person name="Baldrian P."/>
            <person name="Stursova M."/>
            <person name="Weitz H."/>
            <person name="Taylor A."/>
            <person name="Grigoriev I.V."/>
            <person name="Nagy L.G."/>
            <person name="Martin F."/>
            <person name="Kauserud H."/>
        </authorList>
    </citation>
    <scope>NUCLEOTIDE SEQUENCE</scope>
    <source>
        <strain evidence="2">CBHHK002</strain>
    </source>
</reference>
<keyword evidence="3" id="KW-1185">Reference proteome</keyword>
<evidence type="ECO:0000256" key="1">
    <source>
        <dbReference type="SAM" id="MobiDB-lite"/>
    </source>
</evidence>
<feature type="compositionally biased region" description="Polar residues" evidence="1">
    <location>
        <begin position="43"/>
        <end position="60"/>
    </location>
</feature>
<accession>A0AAD6Z9M6</accession>
<dbReference type="EMBL" id="JARIHO010000069">
    <property type="protein sequence ID" value="KAJ7312827.1"/>
    <property type="molecule type" value="Genomic_DNA"/>
</dbReference>
<dbReference type="AlphaFoldDB" id="A0AAD6Z9M6"/>
<proteinExistence type="predicted"/>
<feature type="compositionally biased region" description="Pro residues" evidence="1">
    <location>
        <begin position="11"/>
        <end position="33"/>
    </location>
</feature>
<name>A0AAD6Z9M6_9AGAR</name>
<evidence type="ECO:0000313" key="3">
    <source>
        <dbReference type="Proteomes" id="UP001218218"/>
    </source>
</evidence>
<sequence>MSDPNFSPFNGVPPLPGQINGPPPAQTAPPPTQPSTAAASFPGISTIQAGDPGFTTTMENGPQACTLYQQSALPLHPGTADQVGAQSYNFRPGFASSTGPARTSVSSNAYPALIDPALLPQPLDEDRPDPATIARSHGLKPATKVGGARQKDKGKKHARSSDSEVDSDTAPPPTKQRGRPKGSYIFVSRDVNKLLDIAEKVRPMGQKGWKKVTKR</sequence>